<dbReference type="PANTHER" id="PTHR12110">
    <property type="entry name" value="HYDROXYPYRUVATE ISOMERASE"/>
    <property type="match status" value="1"/>
</dbReference>
<dbReference type="EMBL" id="JAOQIO010000001">
    <property type="protein sequence ID" value="MCU6790606.1"/>
    <property type="molecule type" value="Genomic_DNA"/>
</dbReference>
<comment type="caution">
    <text evidence="2">The sequence shown here is derived from an EMBL/GenBank/DDBJ whole genome shotgun (WGS) entry which is preliminary data.</text>
</comment>
<keyword evidence="2" id="KW-0413">Isomerase</keyword>
<dbReference type="InterPro" id="IPR013022">
    <property type="entry name" value="Xyl_isomerase-like_TIM-brl"/>
</dbReference>
<name>A0ABT2U7L3_9BACL</name>
<dbReference type="Pfam" id="PF01261">
    <property type="entry name" value="AP_endonuc_2"/>
    <property type="match status" value="1"/>
</dbReference>
<keyword evidence="3" id="KW-1185">Reference proteome</keyword>
<sequence>MSVGILAHNVGPQPFAQLAAKVASYRFNYVQLALSKAITDVDCSLGKLSPGLANAIGEAFDKQGVGIPVLGCYMDLIELDDTKWRHNVDRFKEHLRYARQFGASIVATETGVPVVQDQDRNWRRLRSAVEEMAEEAEKFGIMVGMEVASSHIVGTAGDLAQLIDEVPSSNIGVVMDPCNLMTQDNYERQHEIMQEAFRLLGHRVVSAHSKDIKLDADGKLQTVSSGQGILNYPMFIELLNQYKPLSYVTLENAQEPYTSDARDFVLKQRG</sequence>
<dbReference type="PANTHER" id="PTHR12110:SF21">
    <property type="entry name" value="XYLOSE ISOMERASE-LIKE TIM BARREL DOMAIN-CONTAINING PROTEIN"/>
    <property type="match status" value="1"/>
</dbReference>
<dbReference type="RefSeq" id="WP_262682090.1">
    <property type="nucleotide sequence ID" value="NZ_JAOQIO010000001.1"/>
</dbReference>
<dbReference type="InterPro" id="IPR036237">
    <property type="entry name" value="Xyl_isomerase-like_sf"/>
</dbReference>
<dbReference type="SUPFAM" id="SSF51658">
    <property type="entry name" value="Xylose isomerase-like"/>
    <property type="match status" value="1"/>
</dbReference>
<feature type="domain" description="Xylose isomerase-like TIM barrel" evidence="1">
    <location>
        <begin position="21"/>
        <end position="259"/>
    </location>
</feature>
<proteinExistence type="predicted"/>
<dbReference type="GO" id="GO:0016853">
    <property type="term" value="F:isomerase activity"/>
    <property type="evidence" value="ECO:0007669"/>
    <property type="project" value="UniProtKB-KW"/>
</dbReference>
<evidence type="ECO:0000313" key="2">
    <source>
        <dbReference type="EMBL" id="MCU6790606.1"/>
    </source>
</evidence>
<evidence type="ECO:0000259" key="1">
    <source>
        <dbReference type="Pfam" id="PF01261"/>
    </source>
</evidence>
<accession>A0ABT2U7L3</accession>
<evidence type="ECO:0000313" key="3">
    <source>
        <dbReference type="Proteomes" id="UP001652445"/>
    </source>
</evidence>
<gene>
    <name evidence="2" type="ORF">OB236_00560</name>
</gene>
<protein>
    <submittedName>
        <fullName evidence="2">Sugar phosphate isomerase/epimerase</fullName>
    </submittedName>
</protein>
<dbReference type="InterPro" id="IPR050312">
    <property type="entry name" value="IolE/XylAMocC-like"/>
</dbReference>
<dbReference type="Gene3D" id="3.20.20.150">
    <property type="entry name" value="Divalent-metal-dependent TIM barrel enzymes"/>
    <property type="match status" value="1"/>
</dbReference>
<dbReference type="Proteomes" id="UP001652445">
    <property type="component" value="Unassembled WGS sequence"/>
</dbReference>
<organism evidence="2 3">
    <name type="scientific">Paenibacillus baimaensis</name>
    <dbReference type="NCBI Taxonomy" id="2982185"/>
    <lineage>
        <taxon>Bacteria</taxon>
        <taxon>Bacillati</taxon>
        <taxon>Bacillota</taxon>
        <taxon>Bacilli</taxon>
        <taxon>Bacillales</taxon>
        <taxon>Paenibacillaceae</taxon>
        <taxon>Paenibacillus</taxon>
    </lineage>
</organism>
<reference evidence="2 3" key="1">
    <citation type="submission" date="2022-09" db="EMBL/GenBank/DDBJ databases">
        <authorList>
            <person name="Han X.L."/>
            <person name="Wang Q."/>
            <person name="Lu T."/>
        </authorList>
    </citation>
    <scope>NUCLEOTIDE SEQUENCE [LARGE SCALE GENOMIC DNA]</scope>
    <source>
        <strain evidence="2 3">WQ 127069</strain>
    </source>
</reference>